<reference evidence="3" key="1">
    <citation type="submission" date="2016-06" db="EMBL/GenBank/DDBJ databases">
        <authorList>
            <person name="Rodrigo-Torres Lidia"/>
            <person name="Arahal R.David."/>
        </authorList>
    </citation>
    <scope>NUCLEOTIDE SEQUENCE [LARGE SCALE GENOMIC DNA]</scope>
    <source>
        <strain evidence="3">CECT 7223</strain>
    </source>
</reference>
<feature type="domain" description="NAD-dependent epimerase/dehydratase" evidence="1">
    <location>
        <begin position="16"/>
        <end position="121"/>
    </location>
</feature>
<dbReference type="AlphaFoldDB" id="A0A1C3IGG1"/>
<dbReference type="InterPro" id="IPR051783">
    <property type="entry name" value="NAD(P)-dependent_oxidoreduct"/>
</dbReference>
<dbReference type="Gene3D" id="3.40.50.720">
    <property type="entry name" value="NAD(P)-binding Rossmann-like Domain"/>
    <property type="match status" value="1"/>
</dbReference>
<dbReference type="EMBL" id="FLQP01000003">
    <property type="protein sequence ID" value="SBS60459.1"/>
    <property type="molecule type" value="Genomic_DNA"/>
</dbReference>
<dbReference type="InterPro" id="IPR036291">
    <property type="entry name" value="NAD(P)-bd_dom_sf"/>
</dbReference>
<evidence type="ECO:0000259" key="1">
    <source>
        <dbReference type="Pfam" id="PF01370"/>
    </source>
</evidence>
<gene>
    <name evidence="2" type="ORF">VAT7223_00178</name>
</gene>
<dbReference type="RefSeq" id="WP_065678034.1">
    <property type="nucleotide sequence ID" value="NZ_AP025460.1"/>
</dbReference>
<dbReference type="InterPro" id="IPR001509">
    <property type="entry name" value="Epimerase_deHydtase"/>
</dbReference>
<dbReference type="PANTHER" id="PTHR48079">
    <property type="entry name" value="PROTEIN YEEZ"/>
    <property type="match status" value="1"/>
</dbReference>
<proteinExistence type="predicted"/>
<dbReference type="GO" id="GO:0004029">
    <property type="term" value="F:aldehyde dehydrogenase (NAD+) activity"/>
    <property type="evidence" value="ECO:0007669"/>
    <property type="project" value="TreeGrafter"/>
</dbReference>
<evidence type="ECO:0000313" key="3">
    <source>
        <dbReference type="Proteomes" id="UP000092876"/>
    </source>
</evidence>
<dbReference type="GO" id="GO:0005737">
    <property type="term" value="C:cytoplasm"/>
    <property type="evidence" value="ECO:0007669"/>
    <property type="project" value="TreeGrafter"/>
</dbReference>
<sequence>MSLVMCNVENKGVTKVLIAGASGYIGRHVTSLFTKNGFEVFTYGRDKIVMPLAVGSTLDRVDFEDYFDVVVNCARPHWSQFSVHEIADVEQKLLSELDLLAAKGATKIHTSGVWLFGNASSADLSQFRLQPLDAVRLDVETIHSAIRNRWHVVYCPSLVYGGESCQLKRIVESFASQTIELGMPSIGFNQYVHVYDIARFYLLLAQGRTTEKQHFIAESQGYSPAEFAQLLLAAKAVTKVRKIRWEEFESENGSMAVEVEKMNLTLPISYSFEATKSISEYIENYI</sequence>
<dbReference type="Proteomes" id="UP000092876">
    <property type="component" value="Unassembled WGS sequence"/>
</dbReference>
<organism evidence="2 3">
    <name type="scientific">Vibrio atlanticus</name>
    <dbReference type="NCBI Taxonomy" id="693153"/>
    <lineage>
        <taxon>Bacteria</taxon>
        <taxon>Pseudomonadati</taxon>
        <taxon>Pseudomonadota</taxon>
        <taxon>Gammaproteobacteria</taxon>
        <taxon>Vibrionales</taxon>
        <taxon>Vibrionaceae</taxon>
        <taxon>Vibrio</taxon>
    </lineage>
</organism>
<dbReference type="SUPFAM" id="SSF51735">
    <property type="entry name" value="NAD(P)-binding Rossmann-fold domains"/>
    <property type="match status" value="1"/>
</dbReference>
<dbReference type="Pfam" id="PF01370">
    <property type="entry name" value="Epimerase"/>
    <property type="match status" value="1"/>
</dbReference>
<name>A0A1C3IGG1_9VIBR</name>
<dbReference type="GeneID" id="94232988"/>
<protein>
    <recommendedName>
        <fullName evidence="1">NAD-dependent epimerase/dehydratase domain-containing protein</fullName>
    </recommendedName>
</protein>
<accession>A0A1C3IGG1</accession>
<evidence type="ECO:0000313" key="2">
    <source>
        <dbReference type="EMBL" id="SBS60459.1"/>
    </source>
</evidence>
<dbReference type="PANTHER" id="PTHR48079:SF6">
    <property type="entry name" value="NAD(P)-BINDING DOMAIN-CONTAINING PROTEIN-RELATED"/>
    <property type="match status" value="1"/>
</dbReference>